<dbReference type="PROSITE" id="PS00028">
    <property type="entry name" value="ZINC_FINGER_C2H2_1"/>
    <property type="match status" value="5"/>
</dbReference>
<dbReference type="AlphaFoldDB" id="A0A8J2K8Y9"/>
<evidence type="ECO:0000256" key="7">
    <source>
        <dbReference type="PROSITE-ProRule" id="PRU00042"/>
    </source>
</evidence>
<proteinExistence type="predicted"/>
<sequence length="861" mass="95414">MNTTRQLLLDNDTGSDRLKFEYDFNYGYENNKATFTCRRCGKHEYRNGEFETIKMGDIFTHITHFPSGASPGGDNLCTQCLDVSGDPNDHKETKPILATRNHNNNSLPNQGIPVSSSSQPSQVDQLNDASLIPASSSNIQSTPTITYSVLPTVYGDNQDLTGNTTSIGNNQEGSHFCSSSVQSEPKYTISMVNSVLETSQSSGDSSTTFIISHTQQQQQQQQQQPQVKQEPLSISTTPSSPMVNINNVRTPEVSTTSGLSNITNNNTNSKECQICKKTFKNNKIAQLHYQRVHEKIGRYCCHICGIRFSYRGSLDSHLASHTTPEVTHNCPACGQKFKEKSNLTNHMKIHSDNPKKFLCDFCPSGFSKRVNLRYHMKRKHPDQVMNTTNTSSESLKNHMLLHSNELPYLCDICGKKFRDRSNRRKHVKNVHKYMFMNGDASTAAGPTQNPILVKNGETSTATFDPSNNNGQQVQQNQIDSNPPKKKRNNKKNNPPPDINDNKRTIIKSTNNTNYNKKRSANNSISSSNNSKANSNPRNNNKSVIVSTASNIGGSLGVDQDRKIIMSPSPKGSSSPLEYSHLPVTVHVPASPAGSLHQHYVSTNRNHNVIVKASSTSSPPDMDLYHRSQNVIVYPKSKGNINVINDYTQQNTVISHNNMLSSHPQQQQSHVSQPQYYTEDSYEARAAPPTYMTLPLSNLASSPPDSTQNSNMVYEFAHPSQGTPIKIETDNPDQNHSMQATLRYDESCGGENSETVQYSSSIYSTSGGEPSYHIHHPEPEHQYWTVAPQNDTNNTSVAIPTNVSPPYSTPSSTNSASVSYDSPITAASNVLNAPSYAQSDIVDPVNSNFFYKDLSQFDFSYL</sequence>
<evidence type="ECO:0000256" key="4">
    <source>
        <dbReference type="ARBA" id="ARBA00022771"/>
    </source>
</evidence>
<evidence type="ECO:0000259" key="9">
    <source>
        <dbReference type="PROSITE" id="PS50157"/>
    </source>
</evidence>
<feature type="region of interest" description="Disordered" evidence="8">
    <location>
        <begin position="440"/>
        <end position="541"/>
    </location>
</feature>
<feature type="compositionally biased region" description="Polar residues" evidence="8">
    <location>
        <begin position="232"/>
        <end position="246"/>
    </location>
</feature>
<keyword evidence="6" id="KW-0539">Nucleus</keyword>
<feature type="compositionally biased region" description="Polar residues" evidence="8">
    <location>
        <begin position="100"/>
        <end position="109"/>
    </location>
</feature>
<dbReference type="PANTHER" id="PTHR24379:SF127">
    <property type="entry name" value="BLOODY FINGERS-RELATED"/>
    <property type="match status" value="1"/>
</dbReference>
<dbReference type="OrthoDB" id="6077919at2759"/>
<feature type="compositionally biased region" description="Low complexity" evidence="8">
    <location>
        <begin position="113"/>
        <end position="123"/>
    </location>
</feature>
<dbReference type="SMART" id="SM00355">
    <property type="entry name" value="ZnF_C2H2"/>
    <property type="match status" value="5"/>
</dbReference>
<feature type="domain" description="C2H2-type" evidence="9">
    <location>
        <begin position="328"/>
        <end position="355"/>
    </location>
</feature>
<feature type="compositionally biased region" description="Low complexity" evidence="8">
    <location>
        <begin position="520"/>
        <end position="541"/>
    </location>
</feature>
<dbReference type="GO" id="GO:0008270">
    <property type="term" value="F:zinc ion binding"/>
    <property type="evidence" value="ECO:0007669"/>
    <property type="project" value="UniProtKB-KW"/>
</dbReference>
<dbReference type="Pfam" id="PF00096">
    <property type="entry name" value="zf-C2H2"/>
    <property type="match status" value="2"/>
</dbReference>
<feature type="compositionally biased region" description="Polar residues" evidence="8">
    <location>
        <begin position="444"/>
        <end position="466"/>
    </location>
</feature>
<comment type="subcellular location">
    <subcellularLocation>
        <location evidence="1">Nucleus</location>
    </subcellularLocation>
</comment>
<protein>
    <recommendedName>
        <fullName evidence="9">C2H2-type domain-containing protein</fullName>
    </recommendedName>
</protein>
<accession>A0A8J2K8Y9</accession>
<dbReference type="Pfam" id="PF12874">
    <property type="entry name" value="zf-met"/>
    <property type="match status" value="2"/>
</dbReference>
<keyword evidence="5" id="KW-0862">Zinc</keyword>
<keyword evidence="4 7" id="KW-0863">Zinc-finger</keyword>
<feature type="compositionally biased region" description="Low complexity" evidence="8">
    <location>
        <begin position="467"/>
        <end position="477"/>
    </location>
</feature>
<evidence type="ECO:0000256" key="8">
    <source>
        <dbReference type="SAM" id="MobiDB-lite"/>
    </source>
</evidence>
<comment type="caution">
    <text evidence="10">The sequence shown here is derived from an EMBL/GenBank/DDBJ whole genome shotgun (WGS) entry which is preliminary data.</text>
</comment>
<evidence type="ECO:0000313" key="11">
    <source>
        <dbReference type="Proteomes" id="UP000708208"/>
    </source>
</evidence>
<keyword evidence="11" id="KW-1185">Reference proteome</keyword>
<feature type="domain" description="C2H2-type" evidence="9">
    <location>
        <begin position="357"/>
        <end position="385"/>
    </location>
</feature>
<feature type="region of interest" description="Disordered" evidence="8">
    <location>
        <begin position="198"/>
        <end position="246"/>
    </location>
</feature>
<dbReference type="GO" id="GO:0000977">
    <property type="term" value="F:RNA polymerase II transcription regulatory region sequence-specific DNA binding"/>
    <property type="evidence" value="ECO:0007669"/>
    <property type="project" value="TreeGrafter"/>
</dbReference>
<organism evidence="10 11">
    <name type="scientific">Allacma fusca</name>
    <dbReference type="NCBI Taxonomy" id="39272"/>
    <lineage>
        <taxon>Eukaryota</taxon>
        <taxon>Metazoa</taxon>
        <taxon>Ecdysozoa</taxon>
        <taxon>Arthropoda</taxon>
        <taxon>Hexapoda</taxon>
        <taxon>Collembola</taxon>
        <taxon>Symphypleona</taxon>
        <taxon>Sminthuridae</taxon>
        <taxon>Allacma</taxon>
    </lineage>
</organism>
<dbReference type="PROSITE" id="PS50157">
    <property type="entry name" value="ZINC_FINGER_C2H2_2"/>
    <property type="match status" value="4"/>
</dbReference>
<keyword evidence="3" id="KW-0677">Repeat</keyword>
<evidence type="ECO:0000256" key="5">
    <source>
        <dbReference type="ARBA" id="ARBA00022833"/>
    </source>
</evidence>
<evidence type="ECO:0000256" key="6">
    <source>
        <dbReference type="ARBA" id="ARBA00023242"/>
    </source>
</evidence>
<gene>
    <name evidence="10" type="ORF">AFUS01_LOCUS20397</name>
</gene>
<evidence type="ECO:0000256" key="3">
    <source>
        <dbReference type="ARBA" id="ARBA00022737"/>
    </source>
</evidence>
<dbReference type="EMBL" id="CAJVCH010220207">
    <property type="protein sequence ID" value="CAG7731833.1"/>
    <property type="molecule type" value="Genomic_DNA"/>
</dbReference>
<dbReference type="PANTHER" id="PTHR24379">
    <property type="entry name" value="KRAB AND ZINC FINGER DOMAIN-CONTAINING"/>
    <property type="match status" value="1"/>
</dbReference>
<dbReference type="GO" id="GO:0000981">
    <property type="term" value="F:DNA-binding transcription factor activity, RNA polymerase II-specific"/>
    <property type="evidence" value="ECO:0007669"/>
    <property type="project" value="TreeGrafter"/>
</dbReference>
<dbReference type="InterPro" id="IPR013087">
    <property type="entry name" value="Znf_C2H2_type"/>
</dbReference>
<evidence type="ECO:0000256" key="1">
    <source>
        <dbReference type="ARBA" id="ARBA00004123"/>
    </source>
</evidence>
<evidence type="ECO:0000313" key="10">
    <source>
        <dbReference type="EMBL" id="CAG7731833.1"/>
    </source>
</evidence>
<dbReference type="GO" id="GO:0005634">
    <property type="term" value="C:nucleus"/>
    <property type="evidence" value="ECO:0007669"/>
    <property type="project" value="UniProtKB-SubCell"/>
</dbReference>
<dbReference type="Proteomes" id="UP000708208">
    <property type="component" value="Unassembled WGS sequence"/>
</dbReference>
<feature type="domain" description="C2H2-type" evidence="9">
    <location>
        <begin position="299"/>
        <end position="326"/>
    </location>
</feature>
<name>A0A8J2K8Y9_9HEXA</name>
<feature type="compositionally biased region" description="Low complexity" evidence="8">
    <location>
        <begin position="215"/>
        <end position="226"/>
    </location>
</feature>
<evidence type="ECO:0000256" key="2">
    <source>
        <dbReference type="ARBA" id="ARBA00022723"/>
    </source>
</evidence>
<reference evidence="10" key="1">
    <citation type="submission" date="2021-06" db="EMBL/GenBank/DDBJ databases">
        <authorList>
            <person name="Hodson N. C."/>
            <person name="Mongue J. A."/>
            <person name="Jaron S. K."/>
        </authorList>
    </citation>
    <scope>NUCLEOTIDE SEQUENCE</scope>
</reference>
<keyword evidence="2" id="KW-0479">Metal-binding</keyword>
<feature type="region of interest" description="Disordered" evidence="8">
    <location>
        <begin position="100"/>
        <end position="124"/>
    </location>
</feature>
<feature type="domain" description="C2H2-type" evidence="9">
    <location>
        <begin position="408"/>
        <end position="431"/>
    </location>
</feature>
<dbReference type="FunFam" id="3.30.160.60:FF:000145">
    <property type="entry name" value="Zinc finger protein 574"/>
    <property type="match status" value="1"/>
</dbReference>
<feature type="compositionally biased region" description="Polar residues" evidence="8">
    <location>
        <begin position="198"/>
        <end position="214"/>
    </location>
</feature>